<dbReference type="RefSeq" id="WP_066217381.1">
    <property type="nucleotide sequence ID" value="NZ_FNSN01000001.1"/>
</dbReference>
<dbReference type="EMBL" id="FNSN01000001">
    <property type="protein sequence ID" value="SEB28989.1"/>
    <property type="molecule type" value="Genomic_DNA"/>
</dbReference>
<dbReference type="EMBL" id="FNSN01000003">
    <property type="protein sequence ID" value="SEC53285.1"/>
    <property type="molecule type" value="Genomic_DNA"/>
</dbReference>
<sequence>MNTPKKFRKKPLVVEAFEVHTLDTPTAKKVTEWCPTAYIRPSDNHLVISTLEGDMTVSKGDFIVKGVNDEFYPCKPDIFAKTYEEASDD</sequence>
<evidence type="ECO:0000313" key="1">
    <source>
        <dbReference type="EMBL" id="SEB28989.1"/>
    </source>
</evidence>
<dbReference type="AlphaFoldDB" id="A0A1H4T9Z4"/>
<organism evidence="2 3">
    <name type="scientific">Arthrobacter woluwensis</name>
    <dbReference type="NCBI Taxonomy" id="156980"/>
    <lineage>
        <taxon>Bacteria</taxon>
        <taxon>Bacillati</taxon>
        <taxon>Actinomycetota</taxon>
        <taxon>Actinomycetes</taxon>
        <taxon>Micrococcales</taxon>
        <taxon>Micrococcaceae</taxon>
        <taxon>Arthrobacter</taxon>
    </lineage>
</organism>
<dbReference type="Proteomes" id="UP000182652">
    <property type="component" value="Unassembled WGS sequence"/>
</dbReference>
<gene>
    <name evidence="1" type="ORF">SAMN04489745_0033</name>
    <name evidence="2" type="ORF">SAMN04489745_3110</name>
</gene>
<proteinExistence type="predicted"/>
<evidence type="ECO:0000313" key="3">
    <source>
        <dbReference type="Proteomes" id="UP000182652"/>
    </source>
</evidence>
<accession>A0A1H4T9Z4</accession>
<name>A0A1H4T9Z4_9MICC</name>
<protein>
    <submittedName>
        <fullName evidence="2">Uncharacterized protein</fullName>
    </submittedName>
</protein>
<reference evidence="2 3" key="1">
    <citation type="submission" date="2016-10" db="EMBL/GenBank/DDBJ databases">
        <authorList>
            <person name="de Groot N.N."/>
        </authorList>
    </citation>
    <scope>NUCLEOTIDE SEQUENCE [LARGE SCALE GENOMIC DNA]</scope>
    <source>
        <strain evidence="2 3">DSM 10495</strain>
    </source>
</reference>
<keyword evidence="3" id="KW-1185">Reference proteome</keyword>
<evidence type="ECO:0000313" key="2">
    <source>
        <dbReference type="EMBL" id="SEC53285.1"/>
    </source>
</evidence>
<dbReference type="STRING" id="156980.SAMN04489745_0033"/>